<dbReference type="GO" id="GO:0030170">
    <property type="term" value="F:pyridoxal phosphate binding"/>
    <property type="evidence" value="ECO:0007669"/>
    <property type="project" value="InterPro"/>
</dbReference>
<organism evidence="5 6">
    <name type="scientific">Natronospira elongata</name>
    <dbReference type="NCBI Taxonomy" id="3110268"/>
    <lineage>
        <taxon>Bacteria</taxon>
        <taxon>Pseudomonadati</taxon>
        <taxon>Pseudomonadota</taxon>
        <taxon>Gammaproteobacteria</taxon>
        <taxon>Natronospirales</taxon>
        <taxon>Natronospiraceae</taxon>
        <taxon>Natronospira</taxon>
    </lineage>
</organism>
<dbReference type="AlphaFoldDB" id="A0AAP6JF52"/>
<dbReference type="GO" id="GO:0004795">
    <property type="term" value="F:threonine synthase activity"/>
    <property type="evidence" value="ECO:0007669"/>
    <property type="project" value="UniProtKB-EC"/>
</dbReference>
<sequence length="403" mass="42808">MSDSALDRLECGHCAAPAPTDQLIGTCRACGGPLLAVYDTARARADRIPDAGRGLWRWAGLLPVPEAGRFELGAGDTPLLPTGIGEWLNSGPTWIKDESANPTASFKARGMAVAIGRAKALGAGSLVVPSAGNAACAAAAYAARAGLPLTVFMPADVPRSFQVEARAHAARVELVDGLIDDCGQRAQAMADRDGSFNLATFREPGRVEGKKTMGFEIAEQMGWRLPEVIIYPTGGGTGIVALWKAFNELESLGLIGPERPRLVMVQSAGCAPLVRAFDVGADQADPWPAGATCADGLRVPRSFGDRLVLDAMRRSRGRALTVSDAEMLEYARLMASRLGLFPCPEGAACLAAQVRLVEEGWIGADERVVLFNTGSPLKYLHLWPNSTHPEHTADSDRRIFAHD</sequence>
<dbReference type="SUPFAM" id="SSF53686">
    <property type="entry name" value="Tryptophan synthase beta subunit-like PLP-dependent enzymes"/>
    <property type="match status" value="1"/>
</dbReference>
<dbReference type="EMBL" id="JAYGII010000005">
    <property type="protein sequence ID" value="MEA5444994.1"/>
    <property type="molecule type" value="Genomic_DNA"/>
</dbReference>
<protein>
    <submittedName>
        <fullName evidence="5">Threonine synthase</fullName>
        <ecNumber evidence="5">4.2.3.1</ecNumber>
    </submittedName>
</protein>
<dbReference type="GO" id="GO:0004794">
    <property type="term" value="F:threonine deaminase activity"/>
    <property type="evidence" value="ECO:0007669"/>
    <property type="project" value="TreeGrafter"/>
</dbReference>
<evidence type="ECO:0000313" key="6">
    <source>
        <dbReference type="Proteomes" id="UP001302316"/>
    </source>
</evidence>
<comment type="caution">
    <text evidence="5">The sequence shown here is derived from an EMBL/GenBank/DDBJ whole genome shotgun (WGS) entry which is preliminary data.</text>
</comment>
<keyword evidence="2" id="KW-0663">Pyridoxal phosphate</keyword>
<proteinExistence type="predicted"/>
<dbReference type="GO" id="GO:0006567">
    <property type="term" value="P:L-threonine catabolic process"/>
    <property type="evidence" value="ECO:0007669"/>
    <property type="project" value="TreeGrafter"/>
</dbReference>
<dbReference type="PANTHER" id="PTHR48078">
    <property type="entry name" value="THREONINE DEHYDRATASE, MITOCHONDRIAL-RELATED"/>
    <property type="match status" value="1"/>
</dbReference>
<reference evidence="5 6" key="1">
    <citation type="submission" date="2023-12" db="EMBL/GenBank/DDBJ databases">
        <title>Whole-genome sequencing of halo(alkali)philic microorganisms from hypersaline lakes.</title>
        <authorList>
            <person name="Sorokin D.Y."/>
            <person name="Merkel A.Y."/>
            <person name="Messina E."/>
            <person name="Yakimov M."/>
        </authorList>
    </citation>
    <scope>NUCLEOTIDE SEQUENCE [LARGE SCALE GENOMIC DNA]</scope>
    <source>
        <strain evidence="5 6">AB-CW1</strain>
    </source>
</reference>
<dbReference type="NCBIfam" id="NF006050">
    <property type="entry name" value="PRK08197.1"/>
    <property type="match status" value="1"/>
</dbReference>
<keyword evidence="6" id="KW-1185">Reference proteome</keyword>
<dbReference type="GO" id="GO:0003941">
    <property type="term" value="F:L-serine ammonia-lyase activity"/>
    <property type="evidence" value="ECO:0007669"/>
    <property type="project" value="TreeGrafter"/>
</dbReference>
<dbReference type="InterPro" id="IPR001926">
    <property type="entry name" value="TrpB-like_PALP"/>
</dbReference>
<comment type="cofactor">
    <cofactor evidence="1">
        <name>pyridoxal 5'-phosphate</name>
        <dbReference type="ChEBI" id="CHEBI:597326"/>
    </cofactor>
</comment>
<evidence type="ECO:0000256" key="3">
    <source>
        <dbReference type="ARBA" id="ARBA00023239"/>
    </source>
</evidence>
<dbReference type="GO" id="GO:0009097">
    <property type="term" value="P:isoleucine biosynthetic process"/>
    <property type="evidence" value="ECO:0007669"/>
    <property type="project" value="TreeGrafter"/>
</dbReference>
<dbReference type="PROSITE" id="PS00165">
    <property type="entry name" value="DEHYDRATASE_SER_THR"/>
    <property type="match status" value="1"/>
</dbReference>
<evidence type="ECO:0000256" key="2">
    <source>
        <dbReference type="ARBA" id="ARBA00022898"/>
    </source>
</evidence>
<dbReference type="Gene3D" id="3.40.50.1100">
    <property type="match status" value="2"/>
</dbReference>
<evidence type="ECO:0000259" key="4">
    <source>
        <dbReference type="Pfam" id="PF00291"/>
    </source>
</evidence>
<gene>
    <name evidence="5" type="ORF">VCB98_04075</name>
</gene>
<dbReference type="CDD" id="cd01563">
    <property type="entry name" value="Thr-synth_1"/>
    <property type="match status" value="1"/>
</dbReference>
<dbReference type="RefSeq" id="WP_346050622.1">
    <property type="nucleotide sequence ID" value="NZ_JAYGII010000005.1"/>
</dbReference>
<dbReference type="PANTHER" id="PTHR48078:SF6">
    <property type="entry name" value="L-THREONINE DEHYDRATASE CATABOLIC TDCB"/>
    <property type="match status" value="1"/>
</dbReference>
<dbReference type="GO" id="GO:0006565">
    <property type="term" value="P:L-serine catabolic process"/>
    <property type="evidence" value="ECO:0007669"/>
    <property type="project" value="TreeGrafter"/>
</dbReference>
<feature type="domain" description="Tryptophan synthase beta chain-like PALP" evidence="4">
    <location>
        <begin position="72"/>
        <end position="374"/>
    </location>
</feature>
<name>A0AAP6JF52_9GAMM</name>
<evidence type="ECO:0000256" key="1">
    <source>
        <dbReference type="ARBA" id="ARBA00001933"/>
    </source>
</evidence>
<accession>A0AAP6JF52</accession>
<evidence type="ECO:0000313" key="5">
    <source>
        <dbReference type="EMBL" id="MEA5444994.1"/>
    </source>
</evidence>
<dbReference type="EC" id="4.2.3.1" evidence="5"/>
<dbReference type="InterPro" id="IPR036052">
    <property type="entry name" value="TrpB-like_PALP_sf"/>
</dbReference>
<dbReference type="Proteomes" id="UP001302316">
    <property type="component" value="Unassembled WGS sequence"/>
</dbReference>
<dbReference type="Pfam" id="PF00291">
    <property type="entry name" value="PALP"/>
    <property type="match status" value="1"/>
</dbReference>
<dbReference type="InterPro" id="IPR000634">
    <property type="entry name" value="Ser/Thr_deHydtase_PyrdxlP-BS"/>
</dbReference>
<keyword evidence="3 5" id="KW-0456">Lyase</keyword>
<dbReference type="InterPro" id="IPR050147">
    <property type="entry name" value="Ser/Thr_Dehydratase"/>
</dbReference>